<keyword evidence="2" id="KW-1185">Reference proteome</keyword>
<accession>A0ABD0VCJ3</accession>
<evidence type="ECO:0000313" key="2">
    <source>
        <dbReference type="Proteomes" id="UP001552299"/>
    </source>
</evidence>
<proteinExistence type="predicted"/>
<reference evidence="1 2" key="1">
    <citation type="journal article" date="2024" name="Plant Biotechnol. J.">
        <title>Dendrobium thyrsiflorum genome and its molecular insights into genes involved in important horticultural traits.</title>
        <authorList>
            <person name="Chen B."/>
            <person name="Wang J.Y."/>
            <person name="Zheng P.J."/>
            <person name="Li K.L."/>
            <person name="Liang Y.M."/>
            <person name="Chen X.F."/>
            <person name="Zhang C."/>
            <person name="Zhao X."/>
            <person name="He X."/>
            <person name="Zhang G.Q."/>
            <person name="Liu Z.J."/>
            <person name="Xu Q."/>
        </authorList>
    </citation>
    <scope>NUCLEOTIDE SEQUENCE [LARGE SCALE GENOMIC DNA]</scope>
    <source>
        <strain evidence="1">GZMU011</strain>
    </source>
</reference>
<organism evidence="1 2">
    <name type="scientific">Dendrobium thyrsiflorum</name>
    <name type="common">Pinecone-like raceme dendrobium</name>
    <name type="synonym">Orchid</name>
    <dbReference type="NCBI Taxonomy" id="117978"/>
    <lineage>
        <taxon>Eukaryota</taxon>
        <taxon>Viridiplantae</taxon>
        <taxon>Streptophyta</taxon>
        <taxon>Embryophyta</taxon>
        <taxon>Tracheophyta</taxon>
        <taxon>Spermatophyta</taxon>
        <taxon>Magnoliopsida</taxon>
        <taxon>Liliopsida</taxon>
        <taxon>Asparagales</taxon>
        <taxon>Orchidaceae</taxon>
        <taxon>Epidendroideae</taxon>
        <taxon>Malaxideae</taxon>
        <taxon>Dendrobiinae</taxon>
        <taxon>Dendrobium</taxon>
    </lineage>
</organism>
<sequence length="183" mass="21147">MMKCSEEIDIEDRDNEFQKSKVNFTGTAEGFNISVTYKDEKEAYEAYCTYVHNNGFSVRKDHHSYEGLGKGTDSRSGFIFRNHISKFAYQISTRAQGNELAEQYMLVVMKDMAENIDLLVEERPSMNAKNTSDKGIETPSAEVHCPSMPECFTEDFINHRETREEGGPYTRMMMDYFTSELEF</sequence>
<name>A0ABD0VCJ3_DENTH</name>
<dbReference type="EMBL" id="JANQDX010000006">
    <property type="protein sequence ID" value="KAL0922779.1"/>
    <property type="molecule type" value="Genomic_DNA"/>
</dbReference>
<comment type="caution">
    <text evidence="1">The sequence shown here is derived from an EMBL/GenBank/DDBJ whole genome shotgun (WGS) entry which is preliminary data.</text>
</comment>
<gene>
    <name evidence="1" type="ORF">M5K25_006796</name>
</gene>
<evidence type="ECO:0000313" key="1">
    <source>
        <dbReference type="EMBL" id="KAL0922779.1"/>
    </source>
</evidence>
<dbReference type="AlphaFoldDB" id="A0ABD0VCJ3"/>
<evidence type="ECO:0008006" key="3">
    <source>
        <dbReference type="Google" id="ProtNLM"/>
    </source>
</evidence>
<protein>
    <recommendedName>
        <fullName evidence="3">Protein FAR1-RELATED SEQUENCE</fullName>
    </recommendedName>
</protein>
<dbReference type="Proteomes" id="UP001552299">
    <property type="component" value="Unassembled WGS sequence"/>
</dbReference>